<protein>
    <submittedName>
        <fullName evidence="2">Uncharacterized protein</fullName>
    </submittedName>
</protein>
<comment type="caution">
    <text evidence="2">The sequence shown here is derived from an EMBL/GenBank/DDBJ whole genome shotgun (WGS) entry which is preliminary data.</text>
</comment>
<keyword evidence="1" id="KW-0812">Transmembrane</keyword>
<organism evidence="2 3">
    <name type="scientific">Microbacterium croceum</name>
    <dbReference type="NCBI Taxonomy" id="2851645"/>
    <lineage>
        <taxon>Bacteria</taxon>
        <taxon>Bacillati</taxon>
        <taxon>Actinomycetota</taxon>
        <taxon>Actinomycetes</taxon>
        <taxon>Micrococcales</taxon>
        <taxon>Microbacteriaceae</taxon>
        <taxon>Microbacterium</taxon>
    </lineage>
</organism>
<proteinExistence type="predicted"/>
<accession>A0ABT0FAI2</accession>
<reference evidence="2 3" key="1">
    <citation type="submission" date="2021-06" db="EMBL/GenBank/DDBJ databases">
        <title>Genome-based taxonomic framework of Microbacterium strains isolated from marine environment, the description of four new species and reclassification of four preexisting species.</title>
        <authorList>
            <person name="Lee S.D."/>
            <person name="Kim S.-M."/>
            <person name="Byeon Y.-S."/>
            <person name="Yang H.L."/>
            <person name="Kim I.S."/>
        </authorList>
    </citation>
    <scope>NUCLEOTIDE SEQUENCE [LARGE SCALE GENOMIC DNA]</scope>
    <source>
        <strain evidence="2 3">SSW1-49</strain>
    </source>
</reference>
<dbReference type="RefSeq" id="WP_247628202.1">
    <property type="nucleotide sequence ID" value="NZ_JAHWXN010000001.1"/>
</dbReference>
<keyword evidence="1" id="KW-1133">Transmembrane helix</keyword>
<sequence>MLASPGILWLTLRLPPSEKDRADELAALLASLRVPAAVRHSTMNDTGTFALIPSDGDTTILTVPDEYAPAVTWRGIPLDDVCSVLRQRFGPEINLDGELLLPDADHAHPDSDTETSPTASIDAIAWTIRKEPEFIAMLGARCGMSFDSVDAGDLGRALRPHLDTDRGTALDSGLWAMTDGIALWRRGSECAAVFMGRRRPNIASWHSPWVRSDPSKPGQTVDGALVRTWLDEVIPPDGEVNAWIAHFELDSTDAGRLRALFRREADDGILDELFDILSLDTACLDLVRDVPDLDLEVIEARDAREQFHDGMRAEIDAVGSRPAGFRHRHPRVWLTISLVAILILAGFSITGLAGGRMTALLPGIVALVWTASLFVDRAAAQAKALVTDDDLPDGLAD</sequence>
<evidence type="ECO:0000313" key="2">
    <source>
        <dbReference type="EMBL" id="MCK2034742.1"/>
    </source>
</evidence>
<name>A0ABT0FAI2_9MICO</name>
<keyword evidence="1" id="KW-0472">Membrane</keyword>
<dbReference type="Proteomes" id="UP001300096">
    <property type="component" value="Unassembled WGS sequence"/>
</dbReference>
<gene>
    <name evidence="2" type="ORF">KZC51_01220</name>
</gene>
<evidence type="ECO:0000256" key="1">
    <source>
        <dbReference type="SAM" id="Phobius"/>
    </source>
</evidence>
<keyword evidence="3" id="KW-1185">Reference proteome</keyword>
<feature type="transmembrane region" description="Helical" evidence="1">
    <location>
        <begin position="332"/>
        <end position="353"/>
    </location>
</feature>
<dbReference type="EMBL" id="JAHWXN010000001">
    <property type="protein sequence ID" value="MCK2034742.1"/>
    <property type="molecule type" value="Genomic_DNA"/>
</dbReference>
<feature type="transmembrane region" description="Helical" evidence="1">
    <location>
        <begin position="359"/>
        <end position="375"/>
    </location>
</feature>
<evidence type="ECO:0000313" key="3">
    <source>
        <dbReference type="Proteomes" id="UP001300096"/>
    </source>
</evidence>